<dbReference type="EnsemblPlants" id="LPERR08G09730.3">
    <property type="protein sequence ID" value="LPERR08G09730.3"/>
    <property type="gene ID" value="LPERR08G09730"/>
</dbReference>
<organism evidence="2 3">
    <name type="scientific">Leersia perrieri</name>
    <dbReference type="NCBI Taxonomy" id="77586"/>
    <lineage>
        <taxon>Eukaryota</taxon>
        <taxon>Viridiplantae</taxon>
        <taxon>Streptophyta</taxon>
        <taxon>Embryophyta</taxon>
        <taxon>Tracheophyta</taxon>
        <taxon>Spermatophyta</taxon>
        <taxon>Magnoliopsida</taxon>
        <taxon>Liliopsida</taxon>
        <taxon>Poales</taxon>
        <taxon>Poaceae</taxon>
        <taxon>BOP clade</taxon>
        <taxon>Oryzoideae</taxon>
        <taxon>Oryzeae</taxon>
        <taxon>Oryzinae</taxon>
        <taxon>Leersia</taxon>
    </lineage>
</organism>
<feature type="compositionally biased region" description="Polar residues" evidence="1">
    <location>
        <begin position="35"/>
        <end position="45"/>
    </location>
</feature>
<dbReference type="AlphaFoldDB" id="A0A0D9X6Z5"/>
<name>A0A0D9X6Z5_9ORYZ</name>
<evidence type="ECO:0000313" key="3">
    <source>
        <dbReference type="Proteomes" id="UP000032180"/>
    </source>
</evidence>
<evidence type="ECO:0000313" key="2">
    <source>
        <dbReference type="EnsemblPlants" id="LPERR08G09730.3"/>
    </source>
</evidence>
<reference evidence="2 3" key="1">
    <citation type="submission" date="2012-08" db="EMBL/GenBank/DDBJ databases">
        <title>Oryza genome evolution.</title>
        <authorList>
            <person name="Wing R.A."/>
        </authorList>
    </citation>
    <scope>NUCLEOTIDE SEQUENCE</scope>
</reference>
<feature type="compositionally biased region" description="Polar residues" evidence="1">
    <location>
        <begin position="12"/>
        <end position="23"/>
    </location>
</feature>
<dbReference type="Gramene" id="LPERR08G09730.3">
    <property type="protein sequence ID" value="LPERR08G09730.3"/>
    <property type="gene ID" value="LPERR08G09730"/>
</dbReference>
<reference evidence="2" key="3">
    <citation type="submission" date="2015-04" db="UniProtKB">
        <authorList>
            <consortium name="EnsemblPlants"/>
        </authorList>
    </citation>
    <scope>IDENTIFICATION</scope>
</reference>
<feature type="region of interest" description="Disordered" evidence="1">
    <location>
        <begin position="1"/>
        <end position="71"/>
    </location>
</feature>
<protein>
    <submittedName>
        <fullName evidence="2">Uncharacterized protein</fullName>
    </submittedName>
</protein>
<dbReference type="Proteomes" id="UP000032180">
    <property type="component" value="Chromosome 8"/>
</dbReference>
<accession>A0A0D9X6Z5</accession>
<dbReference type="HOGENOM" id="CLU_202774_0_0_1"/>
<reference evidence="3" key="2">
    <citation type="submission" date="2013-12" db="EMBL/GenBank/DDBJ databases">
        <authorList>
            <person name="Yu Y."/>
            <person name="Lee S."/>
            <person name="de Baynast K."/>
            <person name="Wissotski M."/>
            <person name="Liu L."/>
            <person name="Talag J."/>
            <person name="Goicoechea J."/>
            <person name="Angelova A."/>
            <person name="Jetty R."/>
            <person name="Kudrna D."/>
            <person name="Golser W."/>
            <person name="Rivera L."/>
            <person name="Zhang J."/>
            <person name="Wing R."/>
        </authorList>
    </citation>
    <scope>NUCLEOTIDE SEQUENCE</scope>
</reference>
<sequence>MNVPLASKAFPSPSNAAGDQLQSSKRDKATIDDAMSSSKNKNLNRNVDEPHEAEATPLDYLSTHQWPPSLP</sequence>
<keyword evidence="3" id="KW-1185">Reference proteome</keyword>
<feature type="compositionally biased region" description="Polar residues" evidence="1">
    <location>
        <begin position="62"/>
        <end position="71"/>
    </location>
</feature>
<evidence type="ECO:0000256" key="1">
    <source>
        <dbReference type="SAM" id="MobiDB-lite"/>
    </source>
</evidence>
<proteinExistence type="predicted"/>